<comment type="caution">
    <text evidence="2">The sequence shown here is derived from an EMBL/GenBank/DDBJ whole genome shotgun (WGS) entry which is preliminary data.</text>
</comment>
<dbReference type="Proteomes" id="UP000320762">
    <property type="component" value="Unassembled WGS sequence"/>
</dbReference>
<protein>
    <submittedName>
        <fullName evidence="2">Uncharacterized protein</fullName>
    </submittedName>
</protein>
<accession>A0A550CQU4</accession>
<sequence length="357" mass="38110">MAQRQQPRSSVNPTGSRGHGAPPALTQQQIERQGWLTTADAYRGLDLSTQPLYGPQPAVSYEHLPVASSGHPSVASSGNPPTACSRYPPTASFGNPPVGSFMHLSFTGYPMSSASTGTPVYSSSTGYAESTSSSSSPVYSLSATSPAYSSSASFLAYPASSTSGYSLSSPTPMNLSSGNAPFVMRQASFSTTRSSFEESDEQFLPGLPSASSSPLSTSRPSMDQQMHAPTSAAPSHEAKFKYIASRNTGGGRDVLKRIDDMSANPDIKSFGPYHITCAGCGRAISTRRGIKIYRDTEGSWEYHQTACSVLQQWKNPSSSHKLTAEMRAALKQSRMVSKENALAHLLRENQIVRVQDL</sequence>
<feature type="region of interest" description="Disordered" evidence="1">
    <location>
        <begin position="194"/>
        <end position="235"/>
    </location>
</feature>
<gene>
    <name evidence="2" type="ORF">BD626DRAFT_170114</name>
</gene>
<name>A0A550CQU4_9AGAR</name>
<feature type="compositionally biased region" description="Low complexity" evidence="1">
    <location>
        <begin position="121"/>
        <end position="139"/>
    </location>
</feature>
<feature type="region of interest" description="Disordered" evidence="1">
    <location>
        <begin position="120"/>
        <end position="139"/>
    </location>
</feature>
<keyword evidence="3" id="KW-1185">Reference proteome</keyword>
<feature type="compositionally biased region" description="Polar residues" evidence="1">
    <location>
        <begin position="1"/>
        <end position="15"/>
    </location>
</feature>
<feature type="region of interest" description="Disordered" evidence="1">
    <location>
        <begin position="1"/>
        <end position="32"/>
    </location>
</feature>
<proteinExistence type="predicted"/>
<evidence type="ECO:0000313" key="2">
    <source>
        <dbReference type="EMBL" id="TRM67173.1"/>
    </source>
</evidence>
<feature type="compositionally biased region" description="Low complexity" evidence="1">
    <location>
        <begin position="204"/>
        <end position="221"/>
    </location>
</feature>
<organism evidence="2 3">
    <name type="scientific">Schizophyllum amplum</name>
    <dbReference type="NCBI Taxonomy" id="97359"/>
    <lineage>
        <taxon>Eukaryota</taxon>
        <taxon>Fungi</taxon>
        <taxon>Dikarya</taxon>
        <taxon>Basidiomycota</taxon>
        <taxon>Agaricomycotina</taxon>
        <taxon>Agaricomycetes</taxon>
        <taxon>Agaricomycetidae</taxon>
        <taxon>Agaricales</taxon>
        <taxon>Schizophyllaceae</taxon>
        <taxon>Schizophyllum</taxon>
    </lineage>
</organism>
<dbReference type="EMBL" id="VDMD01000003">
    <property type="protein sequence ID" value="TRM67173.1"/>
    <property type="molecule type" value="Genomic_DNA"/>
</dbReference>
<dbReference type="AlphaFoldDB" id="A0A550CQU4"/>
<evidence type="ECO:0000313" key="3">
    <source>
        <dbReference type="Proteomes" id="UP000320762"/>
    </source>
</evidence>
<evidence type="ECO:0000256" key="1">
    <source>
        <dbReference type="SAM" id="MobiDB-lite"/>
    </source>
</evidence>
<reference evidence="2 3" key="1">
    <citation type="journal article" date="2019" name="New Phytol.">
        <title>Comparative genomics reveals unique wood-decay strategies and fruiting body development in the Schizophyllaceae.</title>
        <authorList>
            <person name="Almasi E."/>
            <person name="Sahu N."/>
            <person name="Krizsan K."/>
            <person name="Balint B."/>
            <person name="Kovacs G.M."/>
            <person name="Kiss B."/>
            <person name="Cseklye J."/>
            <person name="Drula E."/>
            <person name="Henrissat B."/>
            <person name="Nagy I."/>
            <person name="Chovatia M."/>
            <person name="Adam C."/>
            <person name="LaButti K."/>
            <person name="Lipzen A."/>
            <person name="Riley R."/>
            <person name="Grigoriev I.V."/>
            <person name="Nagy L.G."/>
        </authorList>
    </citation>
    <scope>NUCLEOTIDE SEQUENCE [LARGE SCALE GENOMIC DNA]</scope>
    <source>
        <strain evidence="2 3">NL-1724</strain>
    </source>
</reference>